<dbReference type="Pfam" id="PF09603">
    <property type="entry name" value="Fib_succ_major"/>
    <property type="match status" value="1"/>
</dbReference>
<dbReference type="NCBIfam" id="TIGR02145">
    <property type="entry name" value="Fib_succ_major"/>
    <property type="match status" value="1"/>
</dbReference>
<dbReference type="AlphaFoldDB" id="A0A380S4Y1"/>
<feature type="region of interest" description="Disordered" evidence="1">
    <location>
        <begin position="62"/>
        <end position="96"/>
    </location>
</feature>
<gene>
    <name evidence="3" type="ORF">SAMN05661053_1667</name>
</gene>
<evidence type="ECO:0000313" key="3">
    <source>
        <dbReference type="EMBL" id="SUQ24272.1"/>
    </source>
</evidence>
<evidence type="ECO:0000259" key="2">
    <source>
        <dbReference type="Pfam" id="PF09603"/>
    </source>
</evidence>
<dbReference type="Proteomes" id="UP000255423">
    <property type="component" value="Unassembled WGS sequence"/>
</dbReference>
<dbReference type="InterPro" id="IPR011871">
    <property type="entry name" value="Fib_succ_major"/>
</dbReference>
<organism evidence="3 4">
    <name type="scientific">Fibrobacter succinogenes</name>
    <name type="common">Bacteroides succinogenes</name>
    <dbReference type="NCBI Taxonomy" id="833"/>
    <lineage>
        <taxon>Bacteria</taxon>
        <taxon>Pseudomonadati</taxon>
        <taxon>Fibrobacterota</taxon>
        <taxon>Fibrobacteria</taxon>
        <taxon>Fibrobacterales</taxon>
        <taxon>Fibrobacteraceae</taxon>
        <taxon>Fibrobacter</taxon>
    </lineage>
</organism>
<evidence type="ECO:0000256" key="1">
    <source>
        <dbReference type="SAM" id="MobiDB-lite"/>
    </source>
</evidence>
<evidence type="ECO:0000313" key="4">
    <source>
        <dbReference type="Proteomes" id="UP000255423"/>
    </source>
</evidence>
<dbReference type="EMBL" id="UHJL01000002">
    <property type="protein sequence ID" value="SUQ24272.1"/>
    <property type="molecule type" value="Genomic_DNA"/>
</dbReference>
<accession>A0A380S4Y1</accession>
<proteinExistence type="predicted"/>
<protein>
    <submittedName>
        <fullName evidence="3">Major paralogous domain-containing protein</fullName>
    </submittedName>
</protein>
<name>A0A380S4Y1_FIBSU</name>
<reference evidence="3 4" key="1">
    <citation type="submission" date="2017-08" db="EMBL/GenBank/DDBJ databases">
        <authorList>
            <person name="de Groot N.N."/>
        </authorList>
    </citation>
    <scope>NUCLEOTIDE SEQUENCE [LARGE SCALE GENOMIC DNA]</scope>
    <source>
        <strain evidence="3 4">HM2</strain>
    </source>
</reference>
<dbReference type="RefSeq" id="WP_258285830.1">
    <property type="nucleotide sequence ID" value="NZ_UHJL01000002.1"/>
</dbReference>
<sequence length="333" mass="36636">MAVLGGIVTACSDGITEAHEENPSGKIEIILVNKSSSSEASSSSFFRTNKTDIFFSNKIEIKSSSSSEPSSSSKVEPSSSSKPAPKSSSSSAQSSSSAAQSCSSSAESSSSSAPKSSASLRFYDCDKYDCVTMEYLNPDISYGEMLDKRDNQVYRTLVISNHVWTAQNMNYEIESEENDEINSWCYDNEPENCKKFGRLYTWEAAKKVCPEGWHLPTEDEWLELFTEHSCDIVRKDGNPPVYRCAGTTLKAIDSWENGLENTNEYGFSIVAAGIVNSGKFMNQGITGYLWASTSQYESLATLVIFEYNEDYTRFVLTKPNSGLSVRCVKGAAE</sequence>
<feature type="domain" description="Fibrobacter succinogenes major paralogous" evidence="2">
    <location>
        <begin position="159"/>
        <end position="329"/>
    </location>
</feature>